<dbReference type="CDD" id="cd03809">
    <property type="entry name" value="GT4_MtfB-like"/>
    <property type="match status" value="1"/>
</dbReference>
<dbReference type="PANTHER" id="PTHR46401:SF2">
    <property type="entry name" value="GLYCOSYLTRANSFERASE WBBK-RELATED"/>
    <property type="match status" value="1"/>
</dbReference>
<dbReference type="PANTHER" id="PTHR46401">
    <property type="entry name" value="GLYCOSYLTRANSFERASE WBBK-RELATED"/>
    <property type="match status" value="1"/>
</dbReference>
<keyword evidence="1" id="KW-0328">Glycosyltransferase</keyword>
<evidence type="ECO:0000313" key="6">
    <source>
        <dbReference type="Proteomes" id="UP001150259"/>
    </source>
</evidence>
<name>A0ABT5GHE0_9MICO</name>
<dbReference type="InterPro" id="IPR028098">
    <property type="entry name" value="Glyco_trans_4-like_N"/>
</dbReference>
<dbReference type="SUPFAM" id="SSF53756">
    <property type="entry name" value="UDP-Glycosyltransferase/glycogen phosphorylase"/>
    <property type="match status" value="1"/>
</dbReference>
<gene>
    <name evidence="5" type="ORF">OO014_10445</name>
</gene>
<dbReference type="Pfam" id="PF13439">
    <property type="entry name" value="Glyco_transf_4"/>
    <property type="match status" value="1"/>
</dbReference>
<keyword evidence="6" id="KW-1185">Reference proteome</keyword>
<dbReference type="RefSeq" id="WP_272462255.1">
    <property type="nucleotide sequence ID" value="NZ_JAPFQL010000040.1"/>
</dbReference>
<dbReference type="Proteomes" id="UP001150259">
    <property type="component" value="Unassembled WGS sequence"/>
</dbReference>
<dbReference type="InterPro" id="IPR001296">
    <property type="entry name" value="Glyco_trans_1"/>
</dbReference>
<evidence type="ECO:0000259" key="4">
    <source>
        <dbReference type="Pfam" id="PF13439"/>
    </source>
</evidence>
<comment type="caution">
    <text evidence="5">The sequence shown here is derived from an EMBL/GenBank/DDBJ whole genome shotgun (WGS) entry which is preliminary data.</text>
</comment>
<feature type="domain" description="Glycosyltransferase subfamily 4-like N-terminal" evidence="4">
    <location>
        <begin position="89"/>
        <end position="162"/>
    </location>
</feature>
<keyword evidence="2" id="KW-0808">Transferase</keyword>
<reference evidence="5 6" key="1">
    <citation type="submission" date="2022-11" db="EMBL/GenBank/DDBJ databases">
        <title>Anaerobic phenanthrene biodegradation by a DNRA strain PheN6.</title>
        <authorList>
            <person name="Zhang Z."/>
        </authorList>
    </citation>
    <scope>NUCLEOTIDE SEQUENCE [LARGE SCALE GENOMIC DNA]</scope>
    <source>
        <strain evidence="5 6">PheN6</strain>
    </source>
</reference>
<sequence>MGVGLNGKWLSQPITGTQRYAGEIARRVIPQLDGPVTLHLPRDAEAPAWLPPSVTVRRSPLRGTIFEQLWLPWAARRDLLVSLGGPAPLAAPRQIVTMHDASPFRFPDTYSRLFGTWYRFMYRVLAHRAAAILTVSEFSASELAEVLGVARNRFVVAGNGSDHVDGIKPVRPLLDGLDADFVLCVGTFAKHKNLADTLTALESQSVRTIVVGASGSDRVFHAERRQDWQHATFAGRLSDGEIVWLYDHARCLVFPSRYEGFGLPIVEAQRRGCPVVALAAASVPEVAGDGAELVAATEELPAAVRDVLGDPARRDELRAAGRANAGRRRWRGSAETVARLILRIRTAQG</sequence>
<organism evidence="5 6">
    <name type="scientific">Intrasporangium calvum</name>
    <dbReference type="NCBI Taxonomy" id="53358"/>
    <lineage>
        <taxon>Bacteria</taxon>
        <taxon>Bacillati</taxon>
        <taxon>Actinomycetota</taxon>
        <taxon>Actinomycetes</taxon>
        <taxon>Micrococcales</taxon>
        <taxon>Intrasporangiaceae</taxon>
        <taxon>Intrasporangium</taxon>
    </lineage>
</organism>
<accession>A0ABT5GHE0</accession>
<evidence type="ECO:0000259" key="3">
    <source>
        <dbReference type="Pfam" id="PF00534"/>
    </source>
</evidence>
<evidence type="ECO:0000256" key="2">
    <source>
        <dbReference type="ARBA" id="ARBA00022679"/>
    </source>
</evidence>
<feature type="domain" description="Glycosyl transferase family 1" evidence="3">
    <location>
        <begin position="179"/>
        <end position="322"/>
    </location>
</feature>
<proteinExistence type="predicted"/>
<evidence type="ECO:0000256" key="1">
    <source>
        <dbReference type="ARBA" id="ARBA00022676"/>
    </source>
</evidence>
<protein>
    <submittedName>
        <fullName evidence="5">Glycosyltransferase family 4 protein</fullName>
    </submittedName>
</protein>
<dbReference type="EMBL" id="JAPFQL010000040">
    <property type="protein sequence ID" value="MDC5697679.1"/>
    <property type="molecule type" value="Genomic_DNA"/>
</dbReference>
<evidence type="ECO:0000313" key="5">
    <source>
        <dbReference type="EMBL" id="MDC5697679.1"/>
    </source>
</evidence>
<dbReference type="Gene3D" id="3.40.50.2000">
    <property type="entry name" value="Glycogen Phosphorylase B"/>
    <property type="match status" value="2"/>
</dbReference>
<dbReference type="Pfam" id="PF00534">
    <property type="entry name" value="Glycos_transf_1"/>
    <property type="match status" value="1"/>
</dbReference>